<dbReference type="InterPro" id="IPR032697">
    <property type="entry name" value="SQ_cyclase_N"/>
</dbReference>
<dbReference type="Pfam" id="PF13249">
    <property type="entry name" value="SQHop_cyclase_N"/>
    <property type="match status" value="1"/>
</dbReference>
<proteinExistence type="inferred from homology"/>
<dbReference type="InterPro" id="IPR018333">
    <property type="entry name" value="Squalene_cyclase"/>
</dbReference>
<dbReference type="RefSeq" id="WP_327969201.1">
    <property type="nucleotide sequence ID" value="NZ_JARMQG010000263.1"/>
</dbReference>
<evidence type="ECO:0000313" key="7">
    <source>
        <dbReference type="EMBL" id="MED3564082.1"/>
    </source>
</evidence>
<dbReference type="EC" id="5.4.99.17" evidence="7"/>
<dbReference type="SFLD" id="SFLDG01016">
    <property type="entry name" value="Prenyltransferase_Like_2"/>
    <property type="match status" value="1"/>
</dbReference>
<dbReference type="Proteomes" id="UP001330749">
    <property type="component" value="Unassembled WGS sequence"/>
</dbReference>
<gene>
    <name evidence="7" type="primary">shc</name>
    <name evidence="7" type="ORF">P4447_16795</name>
</gene>
<dbReference type="EMBL" id="JARMQG010000263">
    <property type="protein sequence ID" value="MED3564082.1"/>
    <property type="molecule type" value="Genomic_DNA"/>
</dbReference>
<evidence type="ECO:0000259" key="6">
    <source>
        <dbReference type="Pfam" id="PF13249"/>
    </source>
</evidence>
<reference evidence="7 8" key="1">
    <citation type="submission" date="2023-03" db="EMBL/GenBank/DDBJ databases">
        <title>Bacillus Genome Sequencing.</title>
        <authorList>
            <person name="Dunlap C."/>
        </authorList>
    </citation>
    <scope>NUCLEOTIDE SEQUENCE [LARGE SCALE GENOMIC DNA]</scope>
    <source>
        <strain evidence="7 8">B-14544</strain>
    </source>
</reference>
<feature type="domain" description="Squalene cyclase N-terminal" evidence="6">
    <location>
        <begin position="14"/>
        <end position="291"/>
    </location>
</feature>
<keyword evidence="3" id="KW-0677">Repeat</keyword>
<dbReference type="GO" id="GO:0051007">
    <property type="term" value="F:squalene-hopene cyclase activity"/>
    <property type="evidence" value="ECO:0007669"/>
    <property type="project" value="UniProtKB-EC"/>
</dbReference>
<dbReference type="InterPro" id="IPR008930">
    <property type="entry name" value="Terpenoid_cyclase/PrenylTrfase"/>
</dbReference>
<comment type="caution">
    <text evidence="7">The sequence shown here is derived from an EMBL/GenBank/DDBJ whole genome shotgun (WGS) entry which is preliminary data.</text>
</comment>
<comment type="similarity">
    <text evidence="2">Belongs to the terpene cyclase/mutase family.</text>
</comment>
<evidence type="ECO:0000256" key="3">
    <source>
        <dbReference type="ARBA" id="ARBA00022737"/>
    </source>
</evidence>
<sequence length="621" mass="70089">MTTVRKGVDWLVGKLRNDQSPDGSWDYPFETGISTDAYMIILLRTLEIDDEELIQGLAKRILSRQEKNGTWKIFFDEGEGNLSATIEAYYALLYSGYYQKNDHRLRAARRFILANGGLEEASMYTKVMLAVTGQYKWPTSSPMPVEIILLPLSFPVNFYSFSVFGRSNLTPIMILADKKFSLTTNKSPNLSELQVDRHTPDPWIRSTEMRSLISFLIEGVKNLLGLPGDLHRLAIGRAKKYMLDRIEPDGTFYSYYSCTFLMIFALLALGHKKTDPLITNAVAGIKSMQCEINGLPHMQYTTANVWNTSLIGYALQGAGILPEDPIIVKANQYLLERQHHKFGDWVVHNPNSLPGGWGFSNVNNILPDVDDTTASLRSISRIASPHLNAWDRGISWLFSMQNDDGGWAAFEKNANSKIVEFLPIEKAKYMLLDPTCADLTGRTLEFFGNYTNLSRNHEDVKKAVRWLSKNQERNGSWYGRWGVCYIYGTWAAVTGLVSVGVPVSDPFVEKAVNWLKSIQNNDGGWGESCHSDNKNTYTPLRASTLSQTAWALDALIAASNQPTNEIERGIAYLLSSLEKEDWTTVYPTGQGMAGAFYIHYHSYRYIFPLIVLSHYQKKFGN</sequence>
<dbReference type="Pfam" id="PF13243">
    <property type="entry name" value="SQHop_cyclase_C"/>
    <property type="match status" value="1"/>
</dbReference>
<feature type="domain" description="Squalene cyclase C-terminal" evidence="5">
    <location>
        <begin position="304"/>
        <end position="617"/>
    </location>
</feature>
<evidence type="ECO:0000259" key="5">
    <source>
        <dbReference type="Pfam" id="PF13243"/>
    </source>
</evidence>
<accession>A0ABU6NFC7</accession>
<dbReference type="PANTHER" id="PTHR11764:SF20">
    <property type="entry name" value="LANOSTEROL SYNTHASE"/>
    <property type="match status" value="1"/>
</dbReference>
<name>A0ABU6NFC7_9BACI</name>
<protein>
    <submittedName>
        <fullName evidence="7">Squalene--hopene cyclase</fullName>
        <ecNumber evidence="7">5.4.99.17</ecNumber>
    </submittedName>
</protein>
<keyword evidence="4 7" id="KW-0413">Isomerase</keyword>
<organism evidence="7 8">
    <name type="scientific">Bacillus xiapuensis</name>
    <dbReference type="NCBI Taxonomy" id="2014075"/>
    <lineage>
        <taxon>Bacteria</taxon>
        <taxon>Bacillati</taxon>
        <taxon>Bacillota</taxon>
        <taxon>Bacilli</taxon>
        <taxon>Bacillales</taxon>
        <taxon>Bacillaceae</taxon>
        <taxon>Bacillus</taxon>
    </lineage>
</organism>
<evidence type="ECO:0000256" key="1">
    <source>
        <dbReference type="ARBA" id="ARBA00004999"/>
    </source>
</evidence>
<evidence type="ECO:0000256" key="2">
    <source>
        <dbReference type="ARBA" id="ARBA00009755"/>
    </source>
</evidence>
<dbReference type="InterPro" id="IPR032696">
    <property type="entry name" value="SQ_cyclase_C"/>
</dbReference>
<dbReference type="InterPro" id="IPR006400">
    <property type="entry name" value="Hopene-cyclase"/>
</dbReference>
<dbReference type="NCBIfam" id="TIGR01787">
    <property type="entry name" value="squalene_cyclas"/>
    <property type="match status" value="1"/>
</dbReference>
<keyword evidence="8" id="KW-1185">Reference proteome</keyword>
<evidence type="ECO:0000313" key="8">
    <source>
        <dbReference type="Proteomes" id="UP001330749"/>
    </source>
</evidence>
<dbReference type="SUPFAM" id="SSF48239">
    <property type="entry name" value="Terpenoid cyclases/Protein prenyltransferases"/>
    <property type="match status" value="2"/>
</dbReference>
<dbReference type="PANTHER" id="PTHR11764">
    <property type="entry name" value="TERPENE CYCLASE/MUTASE FAMILY MEMBER"/>
    <property type="match status" value="1"/>
</dbReference>
<evidence type="ECO:0000256" key="4">
    <source>
        <dbReference type="ARBA" id="ARBA00023235"/>
    </source>
</evidence>
<dbReference type="NCBIfam" id="TIGR01507">
    <property type="entry name" value="hopene_cyclase"/>
    <property type="match status" value="1"/>
</dbReference>
<dbReference type="Gene3D" id="1.50.10.20">
    <property type="match status" value="2"/>
</dbReference>
<comment type="pathway">
    <text evidence="1">Secondary metabolite biosynthesis; hopanoid biosynthesis.</text>
</comment>